<keyword evidence="2 7" id="KW-0547">Nucleotide-binding</keyword>
<dbReference type="PRINTS" id="PR00380">
    <property type="entry name" value="KINESINHEAVY"/>
</dbReference>
<proteinExistence type="inferred from homology"/>
<gene>
    <name evidence="11" type="ORF">Bca52824_001202</name>
</gene>
<dbReference type="PANTHER" id="PTHR37739">
    <property type="entry name" value="KINESIN-LIKE PROTEIN KIN-12D"/>
    <property type="match status" value="1"/>
</dbReference>
<dbReference type="GO" id="GO:0005874">
    <property type="term" value="C:microtubule"/>
    <property type="evidence" value="ECO:0007669"/>
    <property type="project" value="UniProtKB-KW"/>
</dbReference>
<dbReference type="GO" id="GO:0008017">
    <property type="term" value="F:microtubule binding"/>
    <property type="evidence" value="ECO:0007669"/>
    <property type="project" value="InterPro"/>
</dbReference>
<dbReference type="Pfam" id="PF00225">
    <property type="entry name" value="Kinesin"/>
    <property type="match status" value="1"/>
</dbReference>
<organism evidence="11 12">
    <name type="scientific">Brassica carinata</name>
    <name type="common">Ethiopian mustard</name>
    <name type="synonym">Abyssinian cabbage</name>
    <dbReference type="NCBI Taxonomy" id="52824"/>
    <lineage>
        <taxon>Eukaryota</taxon>
        <taxon>Viridiplantae</taxon>
        <taxon>Streptophyta</taxon>
        <taxon>Embryophyta</taxon>
        <taxon>Tracheophyta</taxon>
        <taxon>Spermatophyta</taxon>
        <taxon>Magnoliopsida</taxon>
        <taxon>eudicotyledons</taxon>
        <taxon>Gunneridae</taxon>
        <taxon>Pentapetalae</taxon>
        <taxon>rosids</taxon>
        <taxon>malvids</taxon>
        <taxon>Brassicales</taxon>
        <taxon>Brassicaceae</taxon>
        <taxon>Brassiceae</taxon>
        <taxon>Brassica</taxon>
    </lineage>
</organism>
<feature type="coiled-coil region" evidence="8">
    <location>
        <begin position="726"/>
        <end position="760"/>
    </location>
</feature>
<sequence>MPFISETATAIKRRFGFNDRAATSESARAVPCTPDSSAVSRENHTHHQSSMVRRMPDLDEEAEICAGSAQISRSQSFEFNEDPAFWKDHNVQVIIRTRPLSSSEISTQGNNKCVRQDNGQAITWIGNPEARFTFDLVADENVTQEKMFKVAGVPMVENVVAGYNSCMFAYGQTGSGKTHTMLGDIEGGTRRHSVNCGMTPRVFEFLFSRIQKEKEVRKEEKLHFTCRCSFLEIYNEQILDLLDPSSNNLQLREDHKKGIHVENLKEIEVSSARDVIQQLMEGAANRKVAATNMNRASSRSHSVFTCIIESKWVSQGVTHHRFARLNLVDLAGSERQKSSGAEGERLKEATNINKSLSTLGLVIMNLVSVSNGKSVHVPYRDSKLTFLLQDSLGGNSKTIIIANISPSSSCSLETLSTLKFAQRAKLIKNNAIVNEDASGDVIAMRLQIQQLRVDFSAKTVFFFSLPRTCSEVLYIQKEVSRLKGIVNAGVDNQDTDTVSMSCPASPMSLKWDGFNGSFTPLTTHKRTSKPKDYEVALVGALRREREKDAALQALSAENEASMKLEKKREDEIRGLKMMLKLRDSAIRSLQGVASGKISVEAHLQKEKADLLKEIEVLRAQVDRNQEVTKFATENLRLKEEIRRLQSQCEEGERDILNQQIQVLQDKLLEALDWKLMHESDYSTVKEDGNISNIFCSNQNQESKKLSSIQDENEFLRMQAIQNRAEMESLQKSLSFSIDEKERLEKLVENLTKQLEGIRSSGRVGDGDQIEVETMVQAIACASQREAVAHETAVKLSKENEELCQKIKVLIEDNNKLIELYEQVAAENSSRALGNTETDSSANNAQAQNSSDIALEVEKSVAEELKKMIGNLENQLSEMHEENENLMSLYENAMKEKDEFKRLLSAPPAQEKVIEADASDTEMELCNVSCERSTGDLNSARLKLELAQEKLSVSAKTIGVFSSLEEIILEIIKLSKQSKEVENKVKEHQEELGLIEALSDQTNARKEVAERKLAALRCSLSNFVSSSAYFQQREERARARLKASSDHLNQKNEELNVLQSYKRDTDVAMGKMQQSEAELKSNIVMLKIKVDEENRRHEEEKVLCAIDNIEKINTPQRNTLLTGKATDLLKSEEEKIKLHSEMKLSREKLASVRKEIDDMNGKSLKLEKEIKTVEKEIEKRSKTRSESERELEHTIQEKQSLEEMEEVGMCEIQNMIMEIHQLVFESDLRKEEVMIVREELDAEEHRAREVQKATMETVEDALKKKSSGLLSGKVDEEVGSVLCLVHEAAELLEDCHS</sequence>
<keyword evidence="5 7" id="KW-0505">Motor protein</keyword>
<dbReference type="GO" id="GO:0003777">
    <property type="term" value="F:microtubule motor activity"/>
    <property type="evidence" value="ECO:0007669"/>
    <property type="project" value="InterPro"/>
</dbReference>
<dbReference type="SMART" id="SM00129">
    <property type="entry name" value="KISc"/>
    <property type="match status" value="1"/>
</dbReference>
<feature type="coiled-coil region" evidence="8">
    <location>
        <begin position="600"/>
        <end position="661"/>
    </location>
</feature>
<evidence type="ECO:0000256" key="1">
    <source>
        <dbReference type="ARBA" id="ARBA00022701"/>
    </source>
</evidence>
<evidence type="ECO:0000256" key="6">
    <source>
        <dbReference type="ARBA" id="ARBA00034488"/>
    </source>
</evidence>
<dbReference type="PROSITE" id="PS50067">
    <property type="entry name" value="KINESIN_MOTOR_2"/>
    <property type="match status" value="1"/>
</dbReference>
<evidence type="ECO:0000256" key="5">
    <source>
        <dbReference type="ARBA" id="ARBA00023175"/>
    </source>
</evidence>
<accession>A0A8X8BCV6</accession>
<feature type="region of interest" description="Disordered" evidence="9">
    <location>
        <begin position="830"/>
        <end position="850"/>
    </location>
</feature>
<evidence type="ECO:0000313" key="12">
    <source>
        <dbReference type="Proteomes" id="UP000886595"/>
    </source>
</evidence>
<evidence type="ECO:0000256" key="9">
    <source>
        <dbReference type="SAM" id="MobiDB-lite"/>
    </source>
</evidence>
<evidence type="ECO:0000256" key="2">
    <source>
        <dbReference type="ARBA" id="ARBA00022741"/>
    </source>
</evidence>
<dbReference type="PANTHER" id="PTHR37739:SF14">
    <property type="entry name" value="KINESIN-LIKE PROTEIN KIN-12E"/>
    <property type="match status" value="1"/>
</dbReference>
<evidence type="ECO:0000256" key="4">
    <source>
        <dbReference type="ARBA" id="ARBA00023054"/>
    </source>
</evidence>
<evidence type="ECO:0000313" key="11">
    <source>
        <dbReference type="EMBL" id="KAG2330022.1"/>
    </source>
</evidence>
<keyword evidence="1" id="KW-0493">Microtubule</keyword>
<feature type="coiled-coil region" evidence="8">
    <location>
        <begin position="854"/>
        <end position="902"/>
    </location>
</feature>
<feature type="coiled-coil region" evidence="8">
    <location>
        <begin position="792"/>
        <end position="819"/>
    </location>
</feature>
<keyword evidence="3 7" id="KW-0067">ATP-binding</keyword>
<protein>
    <recommendedName>
        <fullName evidence="10">Kinesin motor domain-containing protein</fullName>
    </recommendedName>
</protein>
<comment type="similarity">
    <text evidence="6">Belongs to the TRAFAC class myosin-kinesin ATPase superfamily. Kinesin family. KIN-12 subfamily.</text>
</comment>
<dbReference type="EMBL" id="JAAMPC010000001">
    <property type="protein sequence ID" value="KAG2330022.1"/>
    <property type="molecule type" value="Genomic_DNA"/>
</dbReference>
<dbReference type="GO" id="GO:0005524">
    <property type="term" value="F:ATP binding"/>
    <property type="evidence" value="ECO:0007669"/>
    <property type="project" value="UniProtKB-UniRule"/>
</dbReference>
<feature type="coiled-coil region" evidence="8">
    <location>
        <begin position="1141"/>
        <end position="1203"/>
    </location>
</feature>
<name>A0A8X8BCV6_BRACI</name>
<keyword evidence="4 8" id="KW-0175">Coiled coil</keyword>
<dbReference type="Proteomes" id="UP000886595">
    <property type="component" value="Unassembled WGS sequence"/>
</dbReference>
<dbReference type="InterPro" id="IPR044986">
    <property type="entry name" value="KIF15/KIN-12"/>
</dbReference>
<dbReference type="InterPro" id="IPR036961">
    <property type="entry name" value="Kinesin_motor_dom_sf"/>
</dbReference>
<dbReference type="GO" id="GO:0007018">
    <property type="term" value="P:microtubule-based movement"/>
    <property type="evidence" value="ECO:0007669"/>
    <property type="project" value="InterPro"/>
</dbReference>
<evidence type="ECO:0000256" key="8">
    <source>
        <dbReference type="SAM" id="Coils"/>
    </source>
</evidence>
<feature type="coiled-coil region" evidence="8">
    <location>
        <begin position="963"/>
        <end position="997"/>
    </location>
</feature>
<evidence type="ECO:0000256" key="3">
    <source>
        <dbReference type="ARBA" id="ARBA00022840"/>
    </source>
</evidence>
<evidence type="ECO:0000259" key="10">
    <source>
        <dbReference type="PROSITE" id="PS50067"/>
    </source>
</evidence>
<feature type="region of interest" description="Disordered" evidence="9">
    <location>
        <begin position="23"/>
        <end position="53"/>
    </location>
</feature>
<dbReference type="InterPro" id="IPR019821">
    <property type="entry name" value="Kinesin_motor_CS"/>
</dbReference>
<feature type="domain" description="Kinesin motor" evidence="10">
    <location>
        <begin position="90"/>
        <end position="427"/>
    </location>
</feature>
<dbReference type="PROSITE" id="PS00411">
    <property type="entry name" value="KINESIN_MOTOR_1"/>
    <property type="match status" value="1"/>
</dbReference>
<feature type="binding site" evidence="7">
    <location>
        <begin position="171"/>
        <end position="178"/>
    </location>
    <ligand>
        <name>ATP</name>
        <dbReference type="ChEBI" id="CHEBI:30616"/>
    </ligand>
</feature>
<dbReference type="Gene3D" id="3.40.850.10">
    <property type="entry name" value="Kinesin motor domain"/>
    <property type="match status" value="1"/>
</dbReference>
<dbReference type="SUPFAM" id="SSF52540">
    <property type="entry name" value="P-loop containing nucleoside triphosphate hydrolases"/>
    <property type="match status" value="1"/>
</dbReference>
<evidence type="ECO:0000256" key="7">
    <source>
        <dbReference type="PROSITE-ProRule" id="PRU00283"/>
    </source>
</evidence>
<dbReference type="FunFam" id="3.40.850.10:FF:000033">
    <property type="entry name" value="Kinesin-like protein KIN-12E"/>
    <property type="match status" value="1"/>
</dbReference>
<feature type="compositionally biased region" description="Low complexity" evidence="9">
    <location>
        <begin position="839"/>
        <end position="850"/>
    </location>
</feature>
<dbReference type="InterPro" id="IPR001752">
    <property type="entry name" value="Kinesin_motor_dom"/>
</dbReference>
<dbReference type="OrthoDB" id="3176171at2759"/>
<comment type="caution">
    <text evidence="11">The sequence shown here is derived from an EMBL/GenBank/DDBJ whole genome shotgun (WGS) entry which is preliminary data.</text>
</comment>
<keyword evidence="12" id="KW-1185">Reference proteome</keyword>
<reference evidence="11 12" key="1">
    <citation type="submission" date="2020-02" db="EMBL/GenBank/DDBJ databases">
        <authorList>
            <person name="Ma Q."/>
            <person name="Huang Y."/>
            <person name="Song X."/>
            <person name="Pei D."/>
        </authorList>
    </citation>
    <scope>NUCLEOTIDE SEQUENCE [LARGE SCALE GENOMIC DNA]</scope>
    <source>
        <strain evidence="11">Sxm20200214</strain>
        <tissue evidence="11">Leaf</tissue>
    </source>
</reference>
<dbReference type="InterPro" id="IPR027417">
    <property type="entry name" value="P-loop_NTPase"/>
</dbReference>